<evidence type="ECO:0000313" key="2">
    <source>
        <dbReference type="Proteomes" id="UP001155840"/>
    </source>
</evidence>
<organism evidence="1 2">
    <name type="scientific">Ferranicluibacter rubi</name>
    <dbReference type="NCBI Taxonomy" id="2715133"/>
    <lineage>
        <taxon>Bacteria</taxon>
        <taxon>Pseudomonadati</taxon>
        <taxon>Pseudomonadota</taxon>
        <taxon>Alphaproteobacteria</taxon>
        <taxon>Hyphomicrobiales</taxon>
        <taxon>Rhizobiaceae</taxon>
        <taxon>Ferranicluibacter</taxon>
    </lineage>
</organism>
<accession>A0AA43ZJG6</accession>
<dbReference type="AlphaFoldDB" id="A0AA43ZJG6"/>
<comment type="caution">
    <text evidence="1">The sequence shown here is derived from an EMBL/GenBank/DDBJ whole genome shotgun (WGS) entry which is preliminary data.</text>
</comment>
<protein>
    <recommendedName>
        <fullName evidence="3">ABC transporter ATP-binding protein</fullName>
    </recommendedName>
</protein>
<sequence length="61" mass="6825">RVAEPIDFGVGCSFRNRCPLAVARCTVERPELRELEGGPEMRERQTACHRAEVLLETNTPG</sequence>
<proteinExistence type="predicted"/>
<gene>
    <name evidence="1" type="ORF">G8E10_20900</name>
</gene>
<reference evidence="1" key="1">
    <citation type="submission" date="2020-03" db="EMBL/GenBank/DDBJ databases">
        <title>Ferranicluibacter endophyticum gen. nov., sp. nov., a new genus isolated from Rubus ulmifolius Schott. stem.</title>
        <authorList>
            <person name="Roca-Couso R."/>
            <person name="Flores-Felix J.D."/>
            <person name="Igual J.M."/>
            <person name="Rivas R."/>
        </authorList>
    </citation>
    <scope>NUCLEOTIDE SEQUENCE</scope>
    <source>
        <strain evidence="1">CRRU44</strain>
    </source>
</reference>
<keyword evidence="2" id="KW-1185">Reference proteome</keyword>
<evidence type="ECO:0000313" key="1">
    <source>
        <dbReference type="EMBL" id="NHT78165.1"/>
    </source>
</evidence>
<feature type="non-terminal residue" evidence="1">
    <location>
        <position position="1"/>
    </location>
</feature>
<dbReference type="Proteomes" id="UP001155840">
    <property type="component" value="Unassembled WGS sequence"/>
</dbReference>
<dbReference type="EMBL" id="JAANCM010000013">
    <property type="protein sequence ID" value="NHT78165.1"/>
    <property type="molecule type" value="Genomic_DNA"/>
</dbReference>
<evidence type="ECO:0008006" key="3">
    <source>
        <dbReference type="Google" id="ProtNLM"/>
    </source>
</evidence>
<name>A0AA43ZJG6_9HYPH</name>